<feature type="domain" description="DUF4440" evidence="2">
    <location>
        <begin position="54"/>
        <end position="162"/>
    </location>
</feature>
<keyword evidence="1" id="KW-0472">Membrane</keyword>
<gene>
    <name evidence="3" type="ORF">MKO06_11215</name>
</gene>
<comment type="caution">
    <text evidence="3">The sequence shown here is derived from an EMBL/GenBank/DDBJ whole genome shotgun (WGS) entry which is preliminary data.</text>
</comment>
<accession>A0A9X2R8Q8</accession>
<evidence type="ECO:0000313" key="3">
    <source>
        <dbReference type="EMBL" id="MCP9200482.1"/>
    </source>
</evidence>
<keyword evidence="1" id="KW-0812">Transmembrane</keyword>
<evidence type="ECO:0000259" key="2">
    <source>
        <dbReference type="Pfam" id="PF14534"/>
    </source>
</evidence>
<dbReference type="Pfam" id="PF14534">
    <property type="entry name" value="DUF4440"/>
    <property type="match status" value="1"/>
</dbReference>
<dbReference type="InterPro" id="IPR032710">
    <property type="entry name" value="NTF2-like_dom_sf"/>
</dbReference>
<dbReference type="Gene3D" id="3.10.450.50">
    <property type="match status" value="1"/>
</dbReference>
<dbReference type="InterPro" id="IPR027843">
    <property type="entry name" value="DUF4440"/>
</dbReference>
<dbReference type="SUPFAM" id="SSF54427">
    <property type="entry name" value="NTF2-like"/>
    <property type="match status" value="1"/>
</dbReference>
<evidence type="ECO:0000313" key="4">
    <source>
        <dbReference type="Proteomes" id="UP001155280"/>
    </source>
</evidence>
<reference evidence="3" key="1">
    <citation type="submission" date="2022-07" db="EMBL/GenBank/DDBJ databases">
        <title>Gramela sediminis sp. nov., isolated from deep-sea sediment of the Indian Ocean.</title>
        <authorList>
            <person name="Shi H."/>
        </authorList>
    </citation>
    <scope>NUCLEOTIDE SEQUENCE</scope>
    <source>
        <strain evidence="3">GC03-9</strain>
    </source>
</reference>
<organism evidence="3 4">
    <name type="scientific">Christiangramia oceanisediminis</name>
    <dbReference type="NCBI Taxonomy" id="2920386"/>
    <lineage>
        <taxon>Bacteria</taxon>
        <taxon>Pseudomonadati</taxon>
        <taxon>Bacteroidota</taxon>
        <taxon>Flavobacteriia</taxon>
        <taxon>Flavobacteriales</taxon>
        <taxon>Flavobacteriaceae</taxon>
        <taxon>Christiangramia</taxon>
    </lineage>
</organism>
<feature type="transmembrane region" description="Helical" evidence="1">
    <location>
        <begin position="12"/>
        <end position="30"/>
    </location>
</feature>
<sequence>MKMYIDWFRSQRILVIISCIFAILILFQSFSSNNRAKNNLKIGDLLTARTSEEILALEKDWAAALVANDLSKVEDLMHKDFRLIRVYGDTPPITREMYLGMKGMSATSAEVTSLRISEELGPIAVARVSWTLDWQQEGAGKLPPHFDMIDTWIKADNGKWQILSRISQVADKAHQPRQD</sequence>
<dbReference type="Proteomes" id="UP001155280">
    <property type="component" value="Unassembled WGS sequence"/>
</dbReference>
<evidence type="ECO:0000256" key="1">
    <source>
        <dbReference type="SAM" id="Phobius"/>
    </source>
</evidence>
<keyword evidence="1" id="KW-1133">Transmembrane helix</keyword>
<dbReference type="AlphaFoldDB" id="A0A9X2R8Q8"/>
<protein>
    <submittedName>
        <fullName evidence="3">Nuclear transport factor 2 family protein</fullName>
    </submittedName>
</protein>
<keyword evidence="4" id="KW-1185">Reference proteome</keyword>
<name>A0A9X2R8Q8_9FLAO</name>
<proteinExistence type="predicted"/>
<dbReference type="RefSeq" id="WP_241551268.1">
    <property type="nucleotide sequence ID" value="NZ_JANCNS010000002.1"/>
</dbReference>
<dbReference type="EMBL" id="JANCNS010000002">
    <property type="protein sequence ID" value="MCP9200482.1"/>
    <property type="molecule type" value="Genomic_DNA"/>
</dbReference>